<evidence type="ECO:0000313" key="1">
    <source>
        <dbReference type="EMBL" id="AFY28171.1"/>
    </source>
</evidence>
<dbReference type="AlphaFoldDB" id="K9P621"/>
<dbReference type="KEGG" id="cgc:Cyagr_0989"/>
<dbReference type="HOGENOM" id="CLU_2805267_0_0_3"/>
<organism evidence="1 2">
    <name type="scientific">Cyanobium gracile (strain ATCC 27147 / PCC 6307)</name>
    <dbReference type="NCBI Taxonomy" id="292564"/>
    <lineage>
        <taxon>Bacteria</taxon>
        <taxon>Bacillati</taxon>
        <taxon>Cyanobacteriota</taxon>
        <taxon>Cyanophyceae</taxon>
        <taxon>Synechococcales</taxon>
        <taxon>Prochlorococcaceae</taxon>
        <taxon>Cyanobium</taxon>
    </lineage>
</organism>
<dbReference type="RefSeq" id="WP_015108625.1">
    <property type="nucleotide sequence ID" value="NC_019675.1"/>
</dbReference>
<dbReference type="Proteomes" id="UP000010388">
    <property type="component" value="Chromosome"/>
</dbReference>
<evidence type="ECO:0000313" key="2">
    <source>
        <dbReference type="Proteomes" id="UP000010388"/>
    </source>
</evidence>
<gene>
    <name evidence="1" type="ordered locus">Cyagr_0989</name>
</gene>
<proteinExistence type="predicted"/>
<dbReference type="EMBL" id="CP003495">
    <property type="protein sequence ID" value="AFY28171.1"/>
    <property type="molecule type" value="Genomic_DNA"/>
</dbReference>
<name>K9P621_CYAGP</name>
<protein>
    <submittedName>
        <fullName evidence="1">Uncharacterized protein</fullName>
    </submittedName>
</protein>
<reference evidence="2" key="1">
    <citation type="journal article" date="2013" name="Proc. Natl. Acad. Sci. U.S.A.">
        <title>Improving the coverage of the cyanobacterial phylum using diversity-driven genome sequencing.</title>
        <authorList>
            <person name="Shih P.M."/>
            <person name="Wu D."/>
            <person name="Latifi A."/>
            <person name="Axen S.D."/>
            <person name="Fewer D.P."/>
            <person name="Talla E."/>
            <person name="Calteau A."/>
            <person name="Cai F."/>
            <person name="Tandeau de Marsac N."/>
            <person name="Rippka R."/>
            <person name="Herdman M."/>
            <person name="Sivonen K."/>
            <person name="Coursin T."/>
            <person name="Laurent T."/>
            <person name="Goodwin L."/>
            <person name="Nolan M."/>
            <person name="Davenport K.W."/>
            <person name="Han C.S."/>
            <person name="Rubin E.M."/>
            <person name="Eisen J.A."/>
            <person name="Woyke T."/>
            <person name="Gugger M."/>
            <person name="Kerfeld C.A."/>
        </authorList>
    </citation>
    <scope>NUCLEOTIDE SEQUENCE [LARGE SCALE GENOMIC DNA]</scope>
    <source>
        <strain evidence="2">ATCC 27147 / PCC 6307</strain>
    </source>
</reference>
<sequence length="67" mass="7585">MNKNHPVYHSLIARLESLREQYRQHPSERNRYRLVRQEQLIAQWVAASDLPTPLSAPVGGAPAPAPT</sequence>
<accession>K9P621</accession>
<dbReference type="STRING" id="292564.Cyagr_0989"/>
<dbReference type="eggNOG" id="ENOG5030NYJ">
    <property type="taxonomic scope" value="Bacteria"/>
</dbReference>
<dbReference type="OrthoDB" id="565338at2"/>